<dbReference type="NCBIfam" id="TIGR02848">
    <property type="entry name" value="spore_III_AC"/>
    <property type="match status" value="1"/>
</dbReference>
<evidence type="ECO:0000313" key="6">
    <source>
        <dbReference type="Proteomes" id="UP000049127"/>
    </source>
</evidence>
<dbReference type="Proteomes" id="UP000032811">
    <property type="component" value="Chromosome 1"/>
</dbReference>
<accession>A0A0A1SKD8</accession>
<evidence type="ECO:0000313" key="2">
    <source>
        <dbReference type="EMBL" id="CEJ74780.1"/>
    </source>
</evidence>
<dbReference type="InterPro" id="IPR025664">
    <property type="entry name" value="Spore_III_AC/AD"/>
</dbReference>
<reference evidence="6 7" key="2">
    <citation type="submission" date="2015-01" db="EMBL/GenBank/DDBJ databases">
        <authorList>
            <person name="Aslett A.Martin."/>
            <person name="De Silva Nishadi"/>
        </authorList>
    </citation>
    <scope>NUCLEOTIDE SEQUENCE [LARGE SCALE GENOMIC DNA]</scope>
    <source>
        <strain evidence="4 6">R28058</strain>
        <strain evidence="7">UMC4404</strain>
    </source>
</reference>
<dbReference type="RefSeq" id="WP_021122904.1">
    <property type="nucleotide sequence ID" value="NZ_BDJI01000002.1"/>
</dbReference>
<feature type="transmembrane region" description="Helical" evidence="1">
    <location>
        <begin position="35"/>
        <end position="55"/>
    </location>
</feature>
<proteinExistence type="predicted"/>
<keyword evidence="1" id="KW-0812">Transmembrane</keyword>
<dbReference type="Proteomes" id="UP000049127">
    <property type="component" value="Unassembled WGS sequence"/>
</dbReference>
<keyword evidence="1" id="KW-0472">Membrane</keyword>
<protein>
    <submittedName>
        <fullName evidence="4">Stage III sporulation protein AC</fullName>
    </submittedName>
</protein>
<dbReference type="OrthoDB" id="9800383at2"/>
<reference evidence="2 5" key="1">
    <citation type="submission" date="2014-11" db="EMBL/GenBank/DDBJ databases">
        <authorList>
            <person name="Aslett M.A."/>
            <person name="De Silva N."/>
        </authorList>
    </citation>
    <scope>NUCLEOTIDE SEQUENCE [LARGE SCALE GENOMIC DNA]</scope>
    <source>
        <strain evidence="2 5">ATCC9714</strain>
        <strain evidence="3">UMC4404</strain>
    </source>
</reference>
<evidence type="ECO:0000313" key="4">
    <source>
        <dbReference type="EMBL" id="CEQ04677.1"/>
    </source>
</evidence>
<feature type="transmembrane region" description="Helical" evidence="1">
    <location>
        <begin position="6"/>
        <end position="23"/>
    </location>
</feature>
<organism evidence="4 6">
    <name type="scientific">Paraclostridium sordellii</name>
    <name type="common">Clostridium sordellii</name>
    <dbReference type="NCBI Taxonomy" id="1505"/>
    <lineage>
        <taxon>Bacteria</taxon>
        <taxon>Bacillati</taxon>
        <taxon>Bacillota</taxon>
        <taxon>Clostridia</taxon>
        <taxon>Peptostreptococcales</taxon>
        <taxon>Peptostreptococcaceae</taxon>
        <taxon>Paraclostridium</taxon>
    </lineage>
</organism>
<dbReference type="Proteomes" id="UP000049685">
    <property type="component" value="Unassembled WGS sequence"/>
</dbReference>
<dbReference type="PATRIC" id="fig|1505.7.peg.2607"/>
<evidence type="ECO:0000313" key="5">
    <source>
        <dbReference type="Proteomes" id="UP000032811"/>
    </source>
</evidence>
<dbReference type="InterPro" id="IPR009570">
    <property type="entry name" value="Spore_III_AC"/>
</dbReference>
<gene>
    <name evidence="4" type="primary">spoIIIAC</name>
    <name evidence="2" type="ORF">ATCC9714_26681</name>
    <name evidence="4" type="ORF">R28058_23951</name>
    <name evidence="3" type="ORF">UMC4404_20061</name>
</gene>
<keyword evidence="1" id="KW-1133">Transmembrane helix</keyword>
<dbReference type="AlphaFoldDB" id="A0A0A1SKD8"/>
<dbReference type="Pfam" id="PF06686">
    <property type="entry name" value="SpoIIIAC"/>
    <property type="match status" value="1"/>
</dbReference>
<dbReference type="EMBL" id="LN679998">
    <property type="protein sequence ID" value="CEJ74780.1"/>
    <property type="molecule type" value="Genomic_DNA"/>
</dbReference>
<dbReference type="eggNOG" id="ENOG5032ZY3">
    <property type="taxonomic scope" value="Bacteria"/>
</dbReference>
<dbReference type="EMBL" id="CDNY01000014">
    <property type="protein sequence ID" value="CEO34255.1"/>
    <property type="molecule type" value="Genomic_DNA"/>
</dbReference>
<sequence>MDITLIFKVAGIGLLISVLNMVLEKTDRKDWTTLTTLAGVIIVLTMVITEINDLFNAVRTMFQLY</sequence>
<keyword evidence="5" id="KW-1185">Reference proteome</keyword>
<evidence type="ECO:0000313" key="7">
    <source>
        <dbReference type="Proteomes" id="UP000049685"/>
    </source>
</evidence>
<dbReference type="GeneID" id="97538491"/>
<evidence type="ECO:0000256" key="1">
    <source>
        <dbReference type="SAM" id="Phobius"/>
    </source>
</evidence>
<name>A0A0A1SKD8_PARSO</name>
<dbReference type="EMBL" id="CEKZ01000014">
    <property type="protein sequence ID" value="CEQ04677.1"/>
    <property type="molecule type" value="Genomic_DNA"/>
</dbReference>
<evidence type="ECO:0000313" key="3">
    <source>
        <dbReference type="EMBL" id="CEO34255.1"/>
    </source>
</evidence>